<name>A0A3B0YJ12_9ZZZZ</name>
<dbReference type="CDD" id="cd07043">
    <property type="entry name" value="STAS_anti-anti-sigma_factors"/>
    <property type="match status" value="1"/>
</dbReference>
<dbReference type="Pfam" id="PF01740">
    <property type="entry name" value="STAS"/>
    <property type="match status" value="1"/>
</dbReference>
<dbReference type="PROSITE" id="PS50801">
    <property type="entry name" value="STAS"/>
    <property type="match status" value="1"/>
</dbReference>
<gene>
    <name evidence="2" type="ORF">MNBD_GAMMA12-1923</name>
</gene>
<organism evidence="2">
    <name type="scientific">hydrothermal vent metagenome</name>
    <dbReference type="NCBI Taxonomy" id="652676"/>
    <lineage>
        <taxon>unclassified sequences</taxon>
        <taxon>metagenomes</taxon>
        <taxon>ecological metagenomes</taxon>
    </lineage>
</organism>
<dbReference type="EMBL" id="UOFL01000085">
    <property type="protein sequence ID" value="VAW75517.1"/>
    <property type="molecule type" value="Genomic_DNA"/>
</dbReference>
<sequence length="102" mass="11581">MAITINLDETNKFVMVSIVGRFDYSLHEEFKNVLDYTKSNSYVKYVIDLGQVDEIDSSAIGMILLLKDMAGGKQSNVELRHIRPTIKEELEVAQIYKLVNVA</sequence>
<protein>
    <recommendedName>
        <fullName evidence="1">STAS domain-containing protein</fullName>
    </recommendedName>
</protein>
<dbReference type="AlphaFoldDB" id="A0A3B0YJ12"/>
<feature type="domain" description="STAS" evidence="1">
    <location>
        <begin position="3"/>
        <end position="102"/>
    </location>
</feature>
<proteinExistence type="predicted"/>
<reference evidence="2" key="1">
    <citation type="submission" date="2018-06" db="EMBL/GenBank/DDBJ databases">
        <authorList>
            <person name="Zhirakovskaya E."/>
        </authorList>
    </citation>
    <scope>NUCLEOTIDE SEQUENCE</scope>
</reference>
<accession>A0A3B0YJ12</accession>
<dbReference type="InterPro" id="IPR036513">
    <property type="entry name" value="STAS_dom_sf"/>
</dbReference>
<dbReference type="SUPFAM" id="SSF52091">
    <property type="entry name" value="SpoIIaa-like"/>
    <property type="match status" value="1"/>
</dbReference>
<dbReference type="Gene3D" id="3.30.750.24">
    <property type="entry name" value="STAS domain"/>
    <property type="match status" value="1"/>
</dbReference>
<evidence type="ECO:0000313" key="2">
    <source>
        <dbReference type="EMBL" id="VAW75517.1"/>
    </source>
</evidence>
<dbReference type="InterPro" id="IPR002645">
    <property type="entry name" value="STAS_dom"/>
</dbReference>
<evidence type="ECO:0000259" key="1">
    <source>
        <dbReference type="PROSITE" id="PS50801"/>
    </source>
</evidence>